<evidence type="ECO:0000313" key="5">
    <source>
        <dbReference type="EMBL" id="KAB2929698.1"/>
    </source>
</evidence>
<sequence length="271" mass="30875">MKSHRADNDVMQGFHTRFSDHAVVRAVWCRSERLALSKRSQIEPDANCDFIFCFSEEGDIVSSIFAGFDTVAQPFEATPGNFTYVGIQLQPQAAASMIGADMKDCVNRRLALSELLRSRQSRIWDALERCSRSALAGPEQLSLAHLQPLFGQVRENPLLDALHKALKSRPFLDTIAEVADDQGFSIRTLERRSLQSTGLTPRELIRIYRFVRARKLYRPGISFAELALAGGFADQAHMSREFRRIVGRPPSRYFQRRCRPDSRQRLFDLIQ</sequence>
<organism evidence="5 6">
    <name type="scientific">Leptonema illini</name>
    <dbReference type="NCBI Taxonomy" id="183"/>
    <lineage>
        <taxon>Bacteria</taxon>
        <taxon>Pseudomonadati</taxon>
        <taxon>Spirochaetota</taxon>
        <taxon>Spirochaetia</taxon>
        <taxon>Leptospirales</taxon>
        <taxon>Leptospiraceae</taxon>
        <taxon>Leptonema</taxon>
    </lineage>
</organism>
<evidence type="ECO:0000259" key="4">
    <source>
        <dbReference type="PROSITE" id="PS01124"/>
    </source>
</evidence>
<dbReference type="InterPro" id="IPR009057">
    <property type="entry name" value="Homeodomain-like_sf"/>
</dbReference>
<dbReference type="EMBL" id="WBUI01000027">
    <property type="protein sequence ID" value="KAB2929698.1"/>
    <property type="molecule type" value="Genomic_DNA"/>
</dbReference>
<dbReference type="InterPro" id="IPR050204">
    <property type="entry name" value="AraC_XylS_family_regulators"/>
</dbReference>
<dbReference type="GO" id="GO:0003700">
    <property type="term" value="F:DNA-binding transcription factor activity"/>
    <property type="evidence" value="ECO:0007669"/>
    <property type="project" value="InterPro"/>
</dbReference>
<dbReference type="Gene3D" id="1.10.10.60">
    <property type="entry name" value="Homeodomain-like"/>
    <property type="match status" value="1"/>
</dbReference>
<evidence type="ECO:0000256" key="3">
    <source>
        <dbReference type="ARBA" id="ARBA00023163"/>
    </source>
</evidence>
<feature type="domain" description="HTH araC/xylS-type" evidence="4">
    <location>
        <begin position="156"/>
        <end position="256"/>
    </location>
</feature>
<dbReference type="Pfam" id="PF20240">
    <property type="entry name" value="DUF6597"/>
    <property type="match status" value="1"/>
</dbReference>
<evidence type="ECO:0000313" key="6">
    <source>
        <dbReference type="Proteomes" id="UP000460298"/>
    </source>
</evidence>
<reference evidence="5 6" key="1">
    <citation type="submission" date="2019-10" db="EMBL/GenBank/DDBJ databases">
        <title>Extracellular Electron Transfer in a Candidatus Methanoperedens spp. Enrichment Culture.</title>
        <authorList>
            <person name="Berger S."/>
            <person name="Rangel Shaw D."/>
            <person name="Berben T."/>
            <person name="In 'T Zandt M."/>
            <person name="Frank J."/>
            <person name="Reimann J."/>
            <person name="Jetten M.S.M."/>
            <person name="Welte C.U."/>
        </authorList>
    </citation>
    <scope>NUCLEOTIDE SEQUENCE [LARGE SCALE GENOMIC DNA]</scope>
    <source>
        <strain evidence="5">SB12</strain>
    </source>
</reference>
<name>A0A833GY12_9LEPT</name>
<keyword evidence="3" id="KW-0804">Transcription</keyword>
<dbReference type="PANTHER" id="PTHR46796">
    <property type="entry name" value="HTH-TYPE TRANSCRIPTIONAL ACTIVATOR RHAS-RELATED"/>
    <property type="match status" value="1"/>
</dbReference>
<accession>A0A833GY12</accession>
<protein>
    <submittedName>
        <fullName evidence="5">AraC family transcriptional regulator</fullName>
    </submittedName>
</protein>
<keyword evidence="1" id="KW-0805">Transcription regulation</keyword>
<evidence type="ECO:0000256" key="1">
    <source>
        <dbReference type="ARBA" id="ARBA00023015"/>
    </source>
</evidence>
<evidence type="ECO:0000256" key="2">
    <source>
        <dbReference type="ARBA" id="ARBA00023125"/>
    </source>
</evidence>
<dbReference type="InterPro" id="IPR018060">
    <property type="entry name" value="HTH_AraC"/>
</dbReference>
<comment type="caution">
    <text evidence="5">The sequence shown here is derived from an EMBL/GenBank/DDBJ whole genome shotgun (WGS) entry which is preliminary data.</text>
</comment>
<dbReference type="PROSITE" id="PS01124">
    <property type="entry name" value="HTH_ARAC_FAMILY_2"/>
    <property type="match status" value="1"/>
</dbReference>
<gene>
    <name evidence="5" type="ORF">F9K24_18905</name>
</gene>
<keyword evidence="2" id="KW-0238">DNA-binding</keyword>
<dbReference type="SUPFAM" id="SSF46689">
    <property type="entry name" value="Homeodomain-like"/>
    <property type="match status" value="1"/>
</dbReference>
<dbReference type="AlphaFoldDB" id="A0A833GY12"/>
<dbReference type="InterPro" id="IPR046532">
    <property type="entry name" value="DUF6597"/>
</dbReference>
<dbReference type="SMART" id="SM00342">
    <property type="entry name" value="HTH_ARAC"/>
    <property type="match status" value="1"/>
</dbReference>
<dbReference type="Proteomes" id="UP000460298">
    <property type="component" value="Unassembled WGS sequence"/>
</dbReference>
<proteinExistence type="predicted"/>
<dbReference type="GO" id="GO:0043565">
    <property type="term" value="F:sequence-specific DNA binding"/>
    <property type="evidence" value="ECO:0007669"/>
    <property type="project" value="InterPro"/>
</dbReference>
<dbReference type="Pfam" id="PF12833">
    <property type="entry name" value="HTH_18"/>
    <property type="match status" value="1"/>
</dbReference>